<evidence type="ECO:0000259" key="3">
    <source>
        <dbReference type="Pfam" id="PF10531"/>
    </source>
</evidence>
<comment type="caution">
    <text evidence="4">The sequence shown here is derived from an EMBL/GenBank/DDBJ whole genome shotgun (WGS) entry which is preliminary data.</text>
</comment>
<dbReference type="PANTHER" id="PTHR21180:SF32">
    <property type="entry name" value="ENDONUCLEASE_EXONUCLEASE_PHOSPHATASE FAMILY DOMAIN-CONTAINING PROTEIN 1"/>
    <property type="match status" value="1"/>
</dbReference>
<feature type="transmembrane region" description="Helical" evidence="2">
    <location>
        <begin position="30"/>
        <end position="49"/>
    </location>
</feature>
<dbReference type="Pfam" id="PF12836">
    <property type="entry name" value="HHH_3"/>
    <property type="match status" value="1"/>
</dbReference>
<keyword evidence="2" id="KW-0472">Membrane</keyword>
<keyword evidence="2" id="KW-1133">Transmembrane helix</keyword>
<proteinExistence type="predicted"/>
<evidence type="ECO:0000313" key="4">
    <source>
        <dbReference type="EMBL" id="GHO52351.1"/>
    </source>
</evidence>
<dbReference type="PANTHER" id="PTHR21180">
    <property type="entry name" value="ENDONUCLEASE/EXONUCLEASE/PHOSPHATASE FAMILY DOMAIN-CONTAINING PROTEIN 1"/>
    <property type="match status" value="1"/>
</dbReference>
<keyword evidence="2" id="KW-0812">Transmembrane</keyword>
<accession>A0ABQ3UI13</accession>
<feature type="domain" description="Soluble ligand binding" evidence="3">
    <location>
        <begin position="88"/>
        <end position="141"/>
    </location>
</feature>
<dbReference type="Proteomes" id="UP000654345">
    <property type="component" value="Unassembled WGS sequence"/>
</dbReference>
<dbReference type="Pfam" id="PF10531">
    <property type="entry name" value="SLBB"/>
    <property type="match status" value="1"/>
</dbReference>
<sequence length="231" mass="24110">MQEKALIEILDDPEPGLPPAGSQRTLPRSALILILGLFLAIGVVFYLLWQPAASTPSSANNQAITTNTALKSTKNTTNAPSTGGILQVYAVGAIKNPGIYRLAVGSRVYQLLAAAGGPLPEANLVALNLAAQLNDGEEVYVAKIGETPPSSAGSSSSAKSSTNTPTTATGVLVNINTASTTELRQQLNVSSTTANNIVNYRTQHGSYSSVDQLLQVISESIYNRIKGMVTV</sequence>
<evidence type="ECO:0000256" key="1">
    <source>
        <dbReference type="SAM" id="MobiDB-lite"/>
    </source>
</evidence>
<gene>
    <name evidence="4" type="ORF">KSB_08260</name>
</gene>
<feature type="compositionally biased region" description="Low complexity" evidence="1">
    <location>
        <begin position="147"/>
        <end position="167"/>
    </location>
</feature>
<dbReference type="Gene3D" id="1.10.150.280">
    <property type="entry name" value="AF1531-like domain"/>
    <property type="match status" value="1"/>
</dbReference>
<organism evidence="4 5">
    <name type="scientific">Ktedonobacter robiniae</name>
    <dbReference type="NCBI Taxonomy" id="2778365"/>
    <lineage>
        <taxon>Bacteria</taxon>
        <taxon>Bacillati</taxon>
        <taxon>Chloroflexota</taxon>
        <taxon>Ktedonobacteria</taxon>
        <taxon>Ktedonobacterales</taxon>
        <taxon>Ktedonobacteraceae</taxon>
        <taxon>Ktedonobacter</taxon>
    </lineage>
</organism>
<feature type="region of interest" description="Disordered" evidence="1">
    <location>
        <begin position="145"/>
        <end position="167"/>
    </location>
</feature>
<reference evidence="4 5" key="1">
    <citation type="journal article" date="2021" name="Int. J. Syst. Evol. Microbiol.">
        <title>Reticulibacter mediterranei gen. nov., sp. nov., within the new family Reticulibacteraceae fam. nov., and Ktedonospora formicarum gen. nov., sp. nov., Ktedonobacter robiniae sp. nov., Dictyobacter formicarum sp. nov. and Dictyobacter arantiisoli sp. nov., belonging to the class Ktedonobacteria.</title>
        <authorList>
            <person name="Yabe S."/>
            <person name="Zheng Y."/>
            <person name="Wang C.M."/>
            <person name="Sakai Y."/>
            <person name="Abe K."/>
            <person name="Yokota A."/>
            <person name="Donadio S."/>
            <person name="Cavaletti L."/>
            <person name="Monciardini P."/>
        </authorList>
    </citation>
    <scope>NUCLEOTIDE SEQUENCE [LARGE SCALE GENOMIC DNA]</scope>
    <source>
        <strain evidence="4 5">SOSP1-30</strain>
    </source>
</reference>
<dbReference type="EMBL" id="BNJG01000001">
    <property type="protein sequence ID" value="GHO52351.1"/>
    <property type="molecule type" value="Genomic_DNA"/>
</dbReference>
<dbReference type="InterPro" id="IPR019554">
    <property type="entry name" value="Soluble_ligand-bd"/>
</dbReference>
<keyword evidence="5" id="KW-1185">Reference proteome</keyword>
<dbReference type="SUPFAM" id="SSF47781">
    <property type="entry name" value="RuvA domain 2-like"/>
    <property type="match status" value="1"/>
</dbReference>
<protein>
    <recommendedName>
        <fullName evidence="3">Soluble ligand binding domain-containing protein</fullName>
    </recommendedName>
</protein>
<evidence type="ECO:0000313" key="5">
    <source>
        <dbReference type="Proteomes" id="UP000654345"/>
    </source>
</evidence>
<dbReference type="InterPro" id="IPR051675">
    <property type="entry name" value="Endo/Exo/Phosphatase_dom_1"/>
</dbReference>
<name>A0ABQ3UI13_9CHLR</name>
<evidence type="ECO:0000256" key="2">
    <source>
        <dbReference type="SAM" id="Phobius"/>
    </source>
</evidence>
<dbReference type="InterPro" id="IPR010994">
    <property type="entry name" value="RuvA_2-like"/>
</dbReference>